<sequence>MAAAQAAQDFESRLDTLTSIGDLAPTPQDLAWYESNLVDVQSWHVDPEPFNEPEPSLDAIAQELGQEARTAVNPLAFWNTKQLRLEFIAQRAQDRVVAARQEWEVRRDAFLAAQTERAQSLESARESAMDWLTKALEGDPNYVTEKIIQSLSELNLPLELSLQLSFEAPTLTIMASFDPEKTFPQERPSTLKAGWLRTKPIPKKDLSILIDQFTPELCHVLAAVGFDVSPTIEQAHVNLYSDNVLLGEYEYTRTQ</sequence>
<keyword evidence="2" id="KW-1185">Reference proteome</keyword>
<dbReference type="RefSeq" id="WP_136011807.1">
    <property type="nucleotide sequence ID" value="NZ_SRYE01000001.1"/>
</dbReference>
<protein>
    <submittedName>
        <fullName evidence="1">Uncharacterized protein</fullName>
    </submittedName>
</protein>
<accession>A0A4S2F756</accession>
<evidence type="ECO:0000313" key="2">
    <source>
        <dbReference type="Proteomes" id="UP000310263"/>
    </source>
</evidence>
<proteinExistence type="predicted"/>
<evidence type="ECO:0000313" key="1">
    <source>
        <dbReference type="EMBL" id="TGY63181.1"/>
    </source>
</evidence>
<name>A0A4S2F756_9ACTN</name>
<dbReference type="AlphaFoldDB" id="A0A4S2F756"/>
<dbReference type="EMBL" id="SRYE01000001">
    <property type="protein sequence ID" value="TGY63181.1"/>
    <property type="molecule type" value="Genomic_DNA"/>
</dbReference>
<reference evidence="1 2" key="1">
    <citation type="submission" date="2019-04" db="EMBL/GenBank/DDBJ databases">
        <title>Microbes associate with the intestines of laboratory mice.</title>
        <authorList>
            <person name="Navarre W."/>
            <person name="Wong E."/>
            <person name="Huang K."/>
            <person name="Tropini C."/>
            <person name="Ng K."/>
            <person name="Yu B."/>
        </authorList>
    </citation>
    <scope>NUCLEOTIDE SEQUENCE [LARGE SCALE GENOMIC DNA]</scope>
    <source>
        <strain evidence="1 2">NM07_P-09</strain>
    </source>
</reference>
<organism evidence="1 2">
    <name type="scientific">Muricaecibacterium torontonense</name>
    <dbReference type="NCBI Taxonomy" id="3032871"/>
    <lineage>
        <taxon>Bacteria</taxon>
        <taxon>Bacillati</taxon>
        <taxon>Actinomycetota</taxon>
        <taxon>Coriobacteriia</taxon>
        <taxon>Coriobacteriales</taxon>
        <taxon>Atopobiaceae</taxon>
        <taxon>Muricaecibacterium</taxon>
    </lineage>
</organism>
<gene>
    <name evidence="1" type="ORF">E5334_01375</name>
</gene>
<dbReference type="Proteomes" id="UP000310263">
    <property type="component" value="Unassembled WGS sequence"/>
</dbReference>
<comment type="caution">
    <text evidence="1">The sequence shown here is derived from an EMBL/GenBank/DDBJ whole genome shotgun (WGS) entry which is preliminary data.</text>
</comment>